<dbReference type="Proteomes" id="UP000619078">
    <property type="component" value="Unassembled WGS sequence"/>
</dbReference>
<dbReference type="PROSITE" id="PS00101">
    <property type="entry name" value="HEXAPEP_TRANSFERASES"/>
    <property type="match status" value="1"/>
</dbReference>
<name>A0A926NP36_9SPHI</name>
<sequence>MLDRYNGFEGHNTIGSHTEIASSDIGLGTYVADGSVIRKAKIGRFCSIGSGVQTGLGVHPSSGFVSTHPAFYSIEKQAGFTFTAQNLFNDHVFVDDQKKHVVQIGNDVWIGNNVMIMDGVTIGDGSIIASGAIVNKDVAPFTIVGGVPAKFIKLRFSEQQIKQLLHIKWWAWSFDKIKANSMLFDDIERFLENSNLQQIK</sequence>
<keyword evidence="3" id="KW-0677">Repeat</keyword>
<evidence type="ECO:0000256" key="2">
    <source>
        <dbReference type="ARBA" id="ARBA00022679"/>
    </source>
</evidence>
<comment type="caution">
    <text evidence="5">The sequence shown here is derived from an EMBL/GenBank/DDBJ whole genome shotgun (WGS) entry which is preliminary data.</text>
</comment>
<dbReference type="InterPro" id="IPR018357">
    <property type="entry name" value="Hexapep_transf_CS"/>
</dbReference>
<accession>A0A926NP36</accession>
<keyword evidence="4" id="KW-0012">Acyltransferase</keyword>
<dbReference type="AlphaFoldDB" id="A0A926NP36"/>
<dbReference type="Pfam" id="PF00132">
    <property type="entry name" value="Hexapep"/>
    <property type="match status" value="1"/>
</dbReference>
<dbReference type="InterPro" id="IPR001451">
    <property type="entry name" value="Hexapep"/>
</dbReference>
<evidence type="ECO:0000256" key="1">
    <source>
        <dbReference type="ARBA" id="ARBA00007274"/>
    </source>
</evidence>
<dbReference type="PANTHER" id="PTHR43300">
    <property type="entry name" value="ACETYLTRANSFERASE"/>
    <property type="match status" value="1"/>
</dbReference>
<dbReference type="EMBL" id="JACWMX010000003">
    <property type="protein sequence ID" value="MBD1393316.1"/>
    <property type="molecule type" value="Genomic_DNA"/>
</dbReference>
<evidence type="ECO:0000256" key="3">
    <source>
        <dbReference type="ARBA" id="ARBA00022737"/>
    </source>
</evidence>
<dbReference type="GO" id="GO:0016746">
    <property type="term" value="F:acyltransferase activity"/>
    <property type="evidence" value="ECO:0007669"/>
    <property type="project" value="UniProtKB-KW"/>
</dbReference>
<dbReference type="CDD" id="cd03349">
    <property type="entry name" value="LbH_XAT"/>
    <property type="match status" value="1"/>
</dbReference>
<organism evidence="5 6">
    <name type="scientific">Mucilaginibacter glaciei</name>
    <dbReference type="NCBI Taxonomy" id="2772109"/>
    <lineage>
        <taxon>Bacteria</taxon>
        <taxon>Pseudomonadati</taxon>
        <taxon>Bacteroidota</taxon>
        <taxon>Sphingobacteriia</taxon>
        <taxon>Sphingobacteriales</taxon>
        <taxon>Sphingobacteriaceae</taxon>
        <taxon>Mucilaginibacter</taxon>
    </lineage>
</organism>
<protein>
    <submittedName>
        <fullName evidence="5">CatB-related O-acetyltransferase</fullName>
    </submittedName>
</protein>
<proteinExistence type="inferred from homology"/>
<evidence type="ECO:0000313" key="6">
    <source>
        <dbReference type="Proteomes" id="UP000619078"/>
    </source>
</evidence>
<comment type="similarity">
    <text evidence="1">Belongs to the transferase hexapeptide repeat family.</text>
</comment>
<dbReference type="SUPFAM" id="SSF51161">
    <property type="entry name" value="Trimeric LpxA-like enzymes"/>
    <property type="match status" value="1"/>
</dbReference>
<dbReference type="InterPro" id="IPR011004">
    <property type="entry name" value="Trimer_LpxA-like_sf"/>
</dbReference>
<keyword evidence="6" id="KW-1185">Reference proteome</keyword>
<keyword evidence="2" id="KW-0808">Transferase</keyword>
<evidence type="ECO:0000256" key="4">
    <source>
        <dbReference type="ARBA" id="ARBA00023315"/>
    </source>
</evidence>
<gene>
    <name evidence="5" type="ORF">IDJ76_09420</name>
</gene>
<dbReference type="Gene3D" id="2.160.10.10">
    <property type="entry name" value="Hexapeptide repeat proteins"/>
    <property type="match status" value="1"/>
</dbReference>
<dbReference type="PANTHER" id="PTHR43300:SF11">
    <property type="entry name" value="ACETYLTRANSFERASE RV3034C-RELATED"/>
    <property type="match status" value="1"/>
</dbReference>
<dbReference type="InterPro" id="IPR050179">
    <property type="entry name" value="Trans_hexapeptide_repeat"/>
</dbReference>
<evidence type="ECO:0000313" key="5">
    <source>
        <dbReference type="EMBL" id="MBD1393316.1"/>
    </source>
</evidence>
<reference evidence="5" key="1">
    <citation type="submission" date="2020-09" db="EMBL/GenBank/DDBJ databases">
        <title>Novel species of Mucilaginibacter isolated from a glacier on the Tibetan Plateau.</title>
        <authorList>
            <person name="Liu Q."/>
            <person name="Xin Y.-H."/>
        </authorList>
    </citation>
    <scope>NUCLEOTIDE SEQUENCE</scope>
    <source>
        <strain evidence="5">ZB1P21</strain>
    </source>
</reference>